<sequence length="761" mass="86760">MLKNLRFPVIFLLLIVSSFCMWNFIFLDNAWMKATGSVGLQLIGGTVSFIWLTRAFWGSKSKYRGFWLLLGSGVLCYLTANVIWMYFLAANKVMGFTNTSYSLWLLSYTFFLAALIYKTKEISQAAAKKNYVFNIVVFMITATAISTHYLIKPALILSDSLLVTITSVAYPVISLSILFVLTLLYYLVQYSDKKDSLLFILLGFGFQVGADSIFVYLSMTGSYQAGNFIDLLWLLAILMIGLGGLLDKERNGDKNWKVKNLFENRETLFPYISTMILLVFVIYSYDWNFNTLSLGLLFILFIILGRQILIMNKNSKLMAEYRYLAYHDPLTGLCNRARFKEDLEDLIALAPASGRVALLLIDLDRFKVVNDTLGHHIGDQLLVKTAERLKYSLVQDTKIYRLGGDEFLILLADATEEKASIVAKNILDRFQKPFFIEKNEMIVTPSIGISIYPDNGANSEELFRYADAAMYLAKESGKNSFRFYNTELNKALVRKMEIERGLRNGIKRDQFTLYYQPKIHLQTRQIIGMEALLRWEHPKLGRVSPAEFIPIAEEIGQIIPIGQWVLQRACKQNRAWQEQGFPSLCVSVNVSVQQFQHSDFIKMVSDTLNETGLDPQLLELEITESIMQNIGKSKAILYSLREMGVKTSLDDFGTGYSSLNVLQNLPIDTIKIDKSFIDEIGKNNQKSMVKTIIDLGINLNLNIVAEGIEHEYQMDELIKNHCYIGQGYYFSMAVHPKEFEQYLQSEDSLNKRSKSELATLG</sequence>
<dbReference type="PROSITE" id="PS50883">
    <property type="entry name" value="EAL"/>
    <property type="match status" value="1"/>
</dbReference>
<accession>A0A4R2BH25</accession>
<evidence type="ECO:0000313" key="4">
    <source>
        <dbReference type="EMBL" id="TCN25194.1"/>
    </source>
</evidence>
<protein>
    <submittedName>
        <fullName evidence="4">Diguanylate cyclase (GGDEF)-like protein</fullName>
    </submittedName>
</protein>
<dbReference type="EMBL" id="SLVV01000006">
    <property type="protein sequence ID" value="TCN25194.1"/>
    <property type="molecule type" value="Genomic_DNA"/>
</dbReference>
<feature type="transmembrane region" description="Helical" evidence="1">
    <location>
        <begin position="197"/>
        <end position="219"/>
    </location>
</feature>
<dbReference type="Proteomes" id="UP000295689">
    <property type="component" value="Unassembled WGS sequence"/>
</dbReference>
<dbReference type="InterPro" id="IPR052155">
    <property type="entry name" value="Biofilm_reg_signaling"/>
</dbReference>
<dbReference type="SUPFAM" id="SSF141868">
    <property type="entry name" value="EAL domain-like"/>
    <property type="match status" value="1"/>
</dbReference>
<proteinExistence type="predicted"/>
<gene>
    <name evidence="4" type="ORF">EV146_106399</name>
</gene>
<evidence type="ECO:0000259" key="3">
    <source>
        <dbReference type="PROSITE" id="PS50887"/>
    </source>
</evidence>
<dbReference type="PANTHER" id="PTHR44757:SF2">
    <property type="entry name" value="BIOFILM ARCHITECTURE MAINTENANCE PROTEIN MBAA"/>
    <property type="match status" value="1"/>
</dbReference>
<keyword evidence="5" id="KW-1185">Reference proteome</keyword>
<dbReference type="InterPro" id="IPR029787">
    <property type="entry name" value="Nucleotide_cyclase"/>
</dbReference>
<dbReference type="InterPro" id="IPR035919">
    <property type="entry name" value="EAL_sf"/>
</dbReference>
<keyword evidence="1" id="KW-0472">Membrane</keyword>
<dbReference type="CDD" id="cd01948">
    <property type="entry name" value="EAL"/>
    <property type="match status" value="1"/>
</dbReference>
<dbReference type="NCBIfam" id="TIGR00254">
    <property type="entry name" value="GGDEF"/>
    <property type="match status" value="1"/>
</dbReference>
<dbReference type="Pfam" id="PF00990">
    <property type="entry name" value="GGDEF"/>
    <property type="match status" value="1"/>
</dbReference>
<evidence type="ECO:0000313" key="5">
    <source>
        <dbReference type="Proteomes" id="UP000295689"/>
    </source>
</evidence>
<dbReference type="PROSITE" id="PS50887">
    <property type="entry name" value="GGDEF"/>
    <property type="match status" value="1"/>
</dbReference>
<dbReference type="SMART" id="SM00267">
    <property type="entry name" value="GGDEF"/>
    <property type="match status" value="1"/>
</dbReference>
<evidence type="ECO:0000256" key="1">
    <source>
        <dbReference type="SAM" id="Phobius"/>
    </source>
</evidence>
<organism evidence="4 5">
    <name type="scientific">Mesobacillus foraminis</name>
    <dbReference type="NCBI Taxonomy" id="279826"/>
    <lineage>
        <taxon>Bacteria</taxon>
        <taxon>Bacillati</taxon>
        <taxon>Bacillota</taxon>
        <taxon>Bacilli</taxon>
        <taxon>Bacillales</taxon>
        <taxon>Bacillaceae</taxon>
        <taxon>Mesobacillus</taxon>
    </lineage>
</organism>
<dbReference type="Pfam" id="PF00563">
    <property type="entry name" value="EAL"/>
    <property type="match status" value="1"/>
</dbReference>
<dbReference type="InterPro" id="IPR000160">
    <property type="entry name" value="GGDEF_dom"/>
</dbReference>
<dbReference type="SMART" id="SM00052">
    <property type="entry name" value="EAL"/>
    <property type="match status" value="1"/>
</dbReference>
<dbReference type="AlphaFoldDB" id="A0A4R2BH25"/>
<feature type="transmembrane region" description="Helical" evidence="1">
    <location>
        <begin position="131"/>
        <end position="151"/>
    </location>
</feature>
<keyword evidence="1" id="KW-1133">Transmembrane helix</keyword>
<dbReference type="FunFam" id="3.30.70.270:FF:000001">
    <property type="entry name" value="Diguanylate cyclase domain protein"/>
    <property type="match status" value="1"/>
</dbReference>
<dbReference type="PANTHER" id="PTHR44757">
    <property type="entry name" value="DIGUANYLATE CYCLASE DGCP"/>
    <property type="match status" value="1"/>
</dbReference>
<feature type="transmembrane region" description="Helical" evidence="1">
    <location>
        <begin position="101"/>
        <end position="119"/>
    </location>
</feature>
<feature type="transmembrane region" description="Helical" evidence="1">
    <location>
        <begin position="163"/>
        <end position="188"/>
    </location>
</feature>
<evidence type="ECO:0000259" key="2">
    <source>
        <dbReference type="PROSITE" id="PS50883"/>
    </source>
</evidence>
<dbReference type="CDD" id="cd01949">
    <property type="entry name" value="GGDEF"/>
    <property type="match status" value="1"/>
</dbReference>
<dbReference type="Gene3D" id="3.30.70.270">
    <property type="match status" value="1"/>
</dbReference>
<dbReference type="InterPro" id="IPR043128">
    <property type="entry name" value="Rev_trsase/Diguanyl_cyclase"/>
</dbReference>
<feature type="transmembrane region" description="Helical" evidence="1">
    <location>
        <begin position="66"/>
        <end position="89"/>
    </location>
</feature>
<feature type="transmembrane region" description="Helical" evidence="1">
    <location>
        <begin position="225"/>
        <end position="246"/>
    </location>
</feature>
<name>A0A4R2BH25_9BACI</name>
<keyword evidence="1" id="KW-0812">Transmembrane</keyword>
<feature type="transmembrane region" description="Helical" evidence="1">
    <location>
        <begin position="291"/>
        <end position="309"/>
    </location>
</feature>
<dbReference type="InterPro" id="IPR001633">
    <property type="entry name" value="EAL_dom"/>
</dbReference>
<dbReference type="Gene3D" id="3.20.20.450">
    <property type="entry name" value="EAL domain"/>
    <property type="match status" value="1"/>
</dbReference>
<reference evidence="4 5" key="1">
    <citation type="journal article" date="2015" name="Stand. Genomic Sci.">
        <title>Genomic Encyclopedia of Bacterial and Archaeal Type Strains, Phase III: the genomes of soil and plant-associated and newly described type strains.</title>
        <authorList>
            <person name="Whitman W.B."/>
            <person name="Woyke T."/>
            <person name="Klenk H.P."/>
            <person name="Zhou Y."/>
            <person name="Lilburn T.G."/>
            <person name="Beck B.J."/>
            <person name="De Vos P."/>
            <person name="Vandamme P."/>
            <person name="Eisen J.A."/>
            <person name="Garrity G."/>
            <person name="Hugenholtz P."/>
            <person name="Kyrpides N.C."/>
        </authorList>
    </citation>
    <scope>NUCLEOTIDE SEQUENCE [LARGE SCALE GENOMIC DNA]</scope>
    <source>
        <strain evidence="4 5">CV53</strain>
    </source>
</reference>
<feature type="domain" description="EAL" evidence="2">
    <location>
        <begin position="495"/>
        <end position="747"/>
    </location>
</feature>
<feature type="transmembrane region" description="Helical" evidence="1">
    <location>
        <begin position="38"/>
        <end position="57"/>
    </location>
</feature>
<feature type="domain" description="GGDEF" evidence="3">
    <location>
        <begin position="354"/>
        <end position="486"/>
    </location>
</feature>
<comment type="caution">
    <text evidence="4">The sequence shown here is derived from an EMBL/GenBank/DDBJ whole genome shotgun (WGS) entry which is preliminary data.</text>
</comment>
<dbReference type="SUPFAM" id="SSF55073">
    <property type="entry name" value="Nucleotide cyclase"/>
    <property type="match status" value="1"/>
</dbReference>
<feature type="transmembrane region" description="Helical" evidence="1">
    <location>
        <begin position="267"/>
        <end position="285"/>
    </location>
</feature>
<feature type="transmembrane region" description="Helical" evidence="1">
    <location>
        <begin position="7"/>
        <end position="26"/>
    </location>
</feature>